<feature type="domain" description="DUS-like FMN-binding" evidence="13">
    <location>
        <begin position="11"/>
        <end position="317"/>
    </location>
</feature>
<feature type="active site" description="Proton donor" evidence="9 11">
    <location>
        <position position="96"/>
    </location>
</feature>
<keyword evidence="12" id="KW-0547">Nucleotide-binding</keyword>
<comment type="caution">
    <text evidence="14">The sequence shown here is derived from an EMBL/GenBank/DDBJ whole genome shotgun (WGS) entry which is preliminary data.</text>
</comment>
<dbReference type="InterPro" id="IPR035587">
    <property type="entry name" value="DUS-like_FMN-bd"/>
</dbReference>
<dbReference type="Gene3D" id="3.20.20.70">
    <property type="entry name" value="Aldolase class I"/>
    <property type="match status" value="1"/>
</dbReference>
<keyword evidence="5 9" id="KW-0819">tRNA processing</keyword>
<dbReference type="Gene3D" id="1.20.120.1460">
    <property type="match status" value="1"/>
</dbReference>
<evidence type="ECO:0000256" key="10">
    <source>
        <dbReference type="PIRNR" id="PIRNR006621"/>
    </source>
</evidence>
<dbReference type="Proteomes" id="UP000672602">
    <property type="component" value="Unassembled WGS sequence"/>
</dbReference>
<dbReference type="PANTHER" id="PTHR42907">
    <property type="entry name" value="FMN-LINKED OXIDOREDUCTASES SUPERFAMILY PROTEIN"/>
    <property type="match status" value="1"/>
</dbReference>
<sequence length="339" mass="37021">MTDAIDPRLSVAPMMDWTDRYDRYFLRLISGHALLYTEMVTAQAILHGDRDRLLGFDPAEHPVACQLGGSDPVELAEASAIAAGYGYDELNLNVGCPSDRVRNGRFGACLMAEPDRVRDCIAAMRGVVDIPVTVKSRIGIDGREEYEDLLRFVDTVAESGCRHFIVHARIAILAGLSPKENREIPPLRYDVVKRLKAERPELSIVLNGGVKDLATARDLIDGGLDGVMIGRAAYQDPYMLAEADRVIFDDMAAPVKTRGQIVADLLPYVRERLGAGVPLHHITRHILGLFNGRPGGRKWRRYLSENAYRAEAGAEVIEQAAALVPDAVGPGAASDALIA</sequence>
<comment type="catalytic activity">
    <reaction evidence="9">
        <text>5,6-dihydrouridine(20a) in tRNA + NAD(+) = uridine(20a) in tRNA + NADH + H(+)</text>
        <dbReference type="Rhea" id="RHEA:53348"/>
        <dbReference type="Rhea" id="RHEA-COMP:13535"/>
        <dbReference type="Rhea" id="RHEA-COMP:13536"/>
        <dbReference type="ChEBI" id="CHEBI:15378"/>
        <dbReference type="ChEBI" id="CHEBI:57540"/>
        <dbReference type="ChEBI" id="CHEBI:57945"/>
        <dbReference type="ChEBI" id="CHEBI:65315"/>
        <dbReference type="ChEBI" id="CHEBI:74443"/>
    </reaction>
</comment>
<dbReference type="NCBIfam" id="TIGR00742">
    <property type="entry name" value="yjbN"/>
    <property type="match status" value="1"/>
</dbReference>
<dbReference type="GO" id="GO:0000049">
    <property type="term" value="F:tRNA binding"/>
    <property type="evidence" value="ECO:0007669"/>
    <property type="project" value="UniProtKB-UniRule"/>
</dbReference>
<comment type="cofactor">
    <cofactor evidence="1 9 10 12">
        <name>FMN</name>
        <dbReference type="ChEBI" id="CHEBI:58210"/>
    </cofactor>
</comment>
<comment type="catalytic activity">
    <reaction evidence="9">
        <text>5,6-dihydrouridine(20a) in tRNA + NADP(+) = uridine(20a) in tRNA + NADPH + H(+)</text>
        <dbReference type="Rhea" id="RHEA:53344"/>
        <dbReference type="Rhea" id="RHEA-COMP:13535"/>
        <dbReference type="Rhea" id="RHEA-COMP:13536"/>
        <dbReference type="ChEBI" id="CHEBI:15378"/>
        <dbReference type="ChEBI" id="CHEBI:57783"/>
        <dbReference type="ChEBI" id="CHEBI:58349"/>
        <dbReference type="ChEBI" id="CHEBI:65315"/>
        <dbReference type="ChEBI" id="CHEBI:74443"/>
    </reaction>
</comment>
<dbReference type="InterPro" id="IPR018517">
    <property type="entry name" value="tRNA_hU_synthase_CS"/>
</dbReference>
<dbReference type="SUPFAM" id="SSF51395">
    <property type="entry name" value="FMN-linked oxidoreductases"/>
    <property type="match status" value="1"/>
</dbReference>
<comment type="catalytic activity">
    <reaction evidence="9">
        <text>5,6-dihydrouridine(20) in tRNA + NAD(+) = uridine(20) in tRNA + NADH + H(+)</text>
        <dbReference type="Rhea" id="RHEA:53340"/>
        <dbReference type="Rhea" id="RHEA-COMP:13533"/>
        <dbReference type="Rhea" id="RHEA-COMP:13534"/>
        <dbReference type="ChEBI" id="CHEBI:15378"/>
        <dbReference type="ChEBI" id="CHEBI:57540"/>
        <dbReference type="ChEBI" id="CHEBI:57945"/>
        <dbReference type="ChEBI" id="CHEBI:65315"/>
        <dbReference type="ChEBI" id="CHEBI:74443"/>
        <dbReference type="EC" id="1.3.1.91"/>
    </reaction>
</comment>
<reference evidence="14" key="1">
    <citation type="submission" date="2021-04" db="EMBL/GenBank/DDBJ databases">
        <authorList>
            <person name="Zhang D.-C."/>
        </authorList>
    </citation>
    <scope>NUCLEOTIDE SEQUENCE</scope>
    <source>
        <strain evidence="14">CGMCC 1.15697</strain>
    </source>
</reference>
<evidence type="ECO:0000313" key="14">
    <source>
        <dbReference type="EMBL" id="MBP5858908.1"/>
    </source>
</evidence>
<feature type="site" description="Interacts with tRNA" evidence="9">
    <location>
        <position position="182"/>
    </location>
</feature>
<evidence type="ECO:0000256" key="12">
    <source>
        <dbReference type="PIRSR" id="PIRSR006621-2"/>
    </source>
</evidence>
<feature type="binding site" evidence="9 12">
    <location>
        <position position="167"/>
    </location>
    <ligand>
        <name>FMN</name>
        <dbReference type="ChEBI" id="CHEBI:58210"/>
    </ligand>
</feature>
<dbReference type="GO" id="GO:0102264">
    <property type="term" value="F:tRNA-dihydrouridine20 synthase activity"/>
    <property type="evidence" value="ECO:0007669"/>
    <property type="project" value="UniProtKB-EC"/>
</dbReference>
<dbReference type="PIRSF" id="PIRSF006621">
    <property type="entry name" value="Dus"/>
    <property type="match status" value="1"/>
</dbReference>
<dbReference type="GO" id="GO:0010181">
    <property type="term" value="F:FMN binding"/>
    <property type="evidence" value="ECO:0007669"/>
    <property type="project" value="UniProtKB-UniRule"/>
</dbReference>
<evidence type="ECO:0000256" key="6">
    <source>
        <dbReference type="ARBA" id="ARBA00022857"/>
    </source>
</evidence>
<comment type="catalytic activity">
    <reaction evidence="9">
        <text>5,6-dihydrouridine(20) in tRNA + NADP(+) = uridine(20) in tRNA + NADPH + H(+)</text>
        <dbReference type="Rhea" id="RHEA:53336"/>
        <dbReference type="Rhea" id="RHEA-COMP:13533"/>
        <dbReference type="Rhea" id="RHEA-COMP:13534"/>
        <dbReference type="ChEBI" id="CHEBI:15378"/>
        <dbReference type="ChEBI" id="CHEBI:57783"/>
        <dbReference type="ChEBI" id="CHEBI:58349"/>
        <dbReference type="ChEBI" id="CHEBI:65315"/>
        <dbReference type="ChEBI" id="CHEBI:74443"/>
        <dbReference type="EC" id="1.3.1.91"/>
    </reaction>
</comment>
<evidence type="ECO:0000256" key="7">
    <source>
        <dbReference type="ARBA" id="ARBA00022884"/>
    </source>
</evidence>
<dbReference type="Pfam" id="PF01207">
    <property type="entry name" value="Dus"/>
    <property type="match status" value="1"/>
</dbReference>
<evidence type="ECO:0000259" key="13">
    <source>
        <dbReference type="Pfam" id="PF01207"/>
    </source>
</evidence>
<feature type="site" description="Interacts with tRNA; defines subfamily-specific binding signature" evidence="9">
    <location>
        <position position="300"/>
    </location>
</feature>
<evidence type="ECO:0000313" key="15">
    <source>
        <dbReference type="Proteomes" id="UP000672602"/>
    </source>
</evidence>
<comment type="function">
    <text evidence="9">Catalyzes the synthesis of 5,6-dihydrouridine (D), a modified base found in the D-loop of most tRNAs, via the reduction of the C5-C6 double bond in target uridines. Specifically modifies U20 and U20a in tRNAs.</text>
</comment>
<feature type="site" description="Interacts with tRNA; defines subfamily-specific binding signature" evidence="9">
    <location>
        <position position="179"/>
    </location>
</feature>
<comment type="similarity">
    <text evidence="9">Belongs to the Dus family. DusA subfamily.</text>
</comment>
<feature type="binding site" evidence="9 12">
    <location>
        <begin position="230"/>
        <end position="231"/>
    </location>
    <ligand>
        <name>FMN</name>
        <dbReference type="ChEBI" id="CHEBI:58210"/>
    </ligand>
</feature>
<feature type="binding site" evidence="9 12">
    <location>
        <begin position="207"/>
        <end position="209"/>
    </location>
    <ligand>
        <name>FMN</name>
        <dbReference type="ChEBI" id="CHEBI:58210"/>
    </ligand>
</feature>
<accession>A0A8J7SL66</accession>
<keyword evidence="8 9" id="KW-0560">Oxidoreductase</keyword>
<evidence type="ECO:0000256" key="9">
    <source>
        <dbReference type="HAMAP-Rule" id="MF_02041"/>
    </source>
</evidence>
<organism evidence="14 15">
    <name type="scientific">Marivibrio halodurans</name>
    <dbReference type="NCBI Taxonomy" id="2039722"/>
    <lineage>
        <taxon>Bacteria</taxon>
        <taxon>Pseudomonadati</taxon>
        <taxon>Pseudomonadota</taxon>
        <taxon>Alphaproteobacteria</taxon>
        <taxon>Rhodospirillales</taxon>
        <taxon>Rhodospirillaceae</taxon>
        <taxon>Marivibrio</taxon>
    </lineage>
</organism>
<keyword evidence="4 9" id="KW-0288">FMN</keyword>
<comment type="similarity">
    <text evidence="10">Belongs to the dus family.</text>
</comment>
<dbReference type="RefSeq" id="WP_210683498.1">
    <property type="nucleotide sequence ID" value="NZ_JAGMWN010000012.1"/>
</dbReference>
<dbReference type="InterPro" id="IPR013785">
    <property type="entry name" value="Aldolase_TIM"/>
</dbReference>
<dbReference type="EC" id="1.3.1.91" evidence="9"/>
<evidence type="ECO:0000256" key="8">
    <source>
        <dbReference type="ARBA" id="ARBA00023002"/>
    </source>
</evidence>
<feature type="site" description="Interacts with tRNA; defines subfamily-specific binding signature" evidence="9">
    <location>
        <position position="297"/>
    </location>
</feature>
<dbReference type="InterPro" id="IPR004653">
    <property type="entry name" value="DusA"/>
</dbReference>
<keyword evidence="3 9" id="KW-0285">Flavoprotein</keyword>
<feature type="binding site" evidence="9 12">
    <location>
        <position position="135"/>
    </location>
    <ligand>
        <name>FMN</name>
        <dbReference type="ChEBI" id="CHEBI:58210"/>
    </ligand>
</feature>
<dbReference type="HAMAP" id="MF_02041">
    <property type="entry name" value="DusA_subfam"/>
    <property type="match status" value="1"/>
</dbReference>
<feature type="binding site" evidence="9 12">
    <location>
        <position position="66"/>
    </location>
    <ligand>
        <name>FMN</name>
        <dbReference type="ChEBI" id="CHEBI:58210"/>
    </ligand>
</feature>
<protein>
    <recommendedName>
        <fullName evidence="9">tRNA-dihydrouridine(20/20a) synthase</fullName>
        <ecNumber evidence="9">1.3.1.91</ecNumber>
    </recommendedName>
    <alternativeName>
        <fullName evidence="9">U20-specific dihydrouridine synthase</fullName>
        <shortName evidence="9">U20-specific Dus</shortName>
    </alternativeName>
    <alternativeName>
        <fullName evidence="9">tRNA-dihydrouridine synthase A</fullName>
    </alternativeName>
</protein>
<evidence type="ECO:0000256" key="2">
    <source>
        <dbReference type="ARBA" id="ARBA00022555"/>
    </source>
</evidence>
<dbReference type="GO" id="GO:0050660">
    <property type="term" value="F:flavin adenine dinucleotide binding"/>
    <property type="evidence" value="ECO:0007669"/>
    <property type="project" value="InterPro"/>
</dbReference>
<keyword evidence="15" id="KW-1185">Reference proteome</keyword>
<feature type="binding site" evidence="9 12">
    <location>
        <begin position="13"/>
        <end position="15"/>
    </location>
    <ligand>
        <name>FMN</name>
        <dbReference type="ChEBI" id="CHEBI:58210"/>
    </ligand>
</feature>
<dbReference type="EMBL" id="JAGMWN010000012">
    <property type="protein sequence ID" value="MBP5858908.1"/>
    <property type="molecule type" value="Genomic_DNA"/>
</dbReference>
<dbReference type="AlphaFoldDB" id="A0A8J7SL66"/>
<feature type="site" description="Interacts with tRNA" evidence="9">
    <location>
        <position position="93"/>
    </location>
</feature>
<keyword evidence="2 9" id="KW-0820">tRNA-binding</keyword>
<dbReference type="PANTHER" id="PTHR42907:SF1">
    <property type="entry name" value="FMN-LINKED OXIDOREDUCTASES SUPERFAMILY PROTEIN"/>
    <property type="match status" value="1"/>
</dbReference>
<dbReference type="NCBIfam" id="NF008774">
    <property type="entry name" value="PRK11815.1"/>
    <property type="match status" value="1"/>
</dbReference>
<evidence type="ECO:0000256" key="4">
    <source>
        <dbReference type="ARBA" id="ARBA00022643"/>
    </source>
</evidence>
<evidence type="ECO:0000256" key="1">
    <source>
        <dbReference type="ARBA" id="ARBA00001917"/>
    </source>
</evidence>
<dbReference type="PROSITE" id="PS01136">
    <property type="entry name" value="UPF0034"/>
    <property type="match status" value="1"/>
</dbReference>
<gene>
    <name evidence="9 14" type="primary">dusA</name>
    <name evidence="14" type="ORF">KAJ83_17950</name>
</gene>
<evidence type="ECO:0000256" key="3">
    <source>
        <dbReference type="ARBA" id="ARBA00022630"/>
    </source>
</evidence>
<dbReference type="InterPro" id="IPR001269">
    <property type="entry name" value="DUS_fam"/>
</dbReference>
<name>A0A8J7SL66_9PROT</name>
<dbReference type="CDD" id="cd02801">
    <property type="entry name" value="DUS_like_FMN"/>
    <property type="match status" value="1"/>
</dbReference>
<evidence type="ECO:0000256" key="11">
    <source>
        <dbReference type="PIRSR" id="PIRSR006621-1"/>
    </source>
</evidence>
<keyword evidence="6 9" id="KW-0521">NADP</keyword>
<keyword evidence="7 9" id="KW-0694">RNA-binding</keyword>
<evidence type="ECO:0000256" key="5">
    <source>
        <dbReference type="ARBA" id="ARBA00022694"/>
    </source>
</evidence>
<proteinExistence type="inferred from homology"/>